<dbReference type="EMBL" id="APPE01000065">
    <property type="protein sequence ID" value="ENU98477.1"/>
    <property type="molecule type" value="Genomic_DNA"/>
</dbReference>
<reference evidence="2 3" key="1">
    <citation type="submission" date="2013-02" db="EMBL/GenBank/DDBJ databases">
        <title>The Genome Sequence of Acinetobacter sp. NIPH 899.</title>
        <authorList>
            <consortium name="The Broad Institute Genome Sequencing Platform"/>
            <consortium name="The Broad Institute Genome Sequencing Center for Infectious Disease"/>
            <person name="Cerqueira G."/>
            <person name="Feldgarden M."/>
            <person name="Courvalin P."/>
            <person name="Perichon B."/>
            <person name="Grillot-Courvalin C."/>
            <person name="Clermont D."/>
            <person name="Rocha E."/>
            <person name="Yoon E.-J."/>
            <person name="Nemec A."/>
            <person name="Walker B."/>
            <person name="Young S.K."/>
            <person name="Zeng Q."/>
            <person name="Gargeya S."/>
            <person name="Fitzgerald M."/>
            <person name="Haas B."/>
            <person name="Abouelleil A."/>
            <person name="Alvarado L."/>
            <person name="Arachchi H.M."/>
            <person name="Berlin A.M."/>
            <person name="Chapman S.B."/>
            <person name="Dewar J."/>
            <person name="Goldberg J."/>
            <person name="Griggs A."/>
            <person name="Gujja S."/>
            <person name="Hansen M."/>
            <person name="Howarth C."/>
            <person name="Imamovic A."/>
            <person name="Larimer J."/>
            <person name="McCowan C."/>
            <person name="Murphy C."/>
            <person name="Neiman D."/>
            <person name="Pearson M."/>
            <person name="Priest M."/>
            <person name="Roberts A."/>
            <person name="Saif S."/>
            <person name="Shea T."/>
            <person name="Sisk P."/>
            <person name="Sykes S."/>
            <person name="Wortman J."/>
            <person name="Nusbaum C."/>
            <person name="Birren B."/>
        </authorList>
    </citation>
    <scope>NUCLEOTIDE SEQUENCE [LARGE SCALE GENOMIC DNA]</scope>
    <source>
        <strain evidence="2 3">NIPH 899</strain>
    </source>
</reference>
<gene>
    <name evidence="2" type="ORF">F969_02508</name>
</gene>
<evidence type="ECO:0000313" key="3">
    <source>
        <dbReference type="Proteomes" id="UP000013070"/>
    </source>
</evidence>
<comment type="caution">
    <text evidence="2">The sequence shown here is derived from an EMBL/GenBank/DDBJ whole genome shotgun (WGS) entry which is preliminary data.</text>
</comment>
<sequence length="182" mass="20413">MKAIQFKKTDCQLWGNNLEAITKEFGGVFEFKGSRLGDRTTIFKAPNGQEKLVRLGDWILEIDGVIVVLNNEEYQLLQSEQKLKEIKDRIDGEVKQHQHRVRVGIVKHQAEPAKDLGQMISDSIKSAIKKDQQRGGLLAGNKFSEGGYIKPPYITEMENQIKALSTMVSALDCRLNVLSGGK</sequence>
<proteinExistence type="predicted"/>
<keyword evidence="3" id="KW-1185">Reference proteome</keyword>
<dbReference type="Proteomes" id="UP000013070">
    <property type="component" value="Unassembled WGS sequence"/>
</dbReference>
<dbReference type="AlphaFoldDB" id="N8WT70"/>
<protein>
    <submittedName>
        <fullName evidence="2">Uncharacterized protein</fullName>
    </submittedName>
</protein>
<dbReference type="HOGENOM" id="CLU_1479057_0_0_6"/>
<dbReference type="PATRIC" id="fig|1217710.3.peg.2394"/>
<evidence type="ECO:0000256" key="1">
    <source>
        <dbReference type="SAM" id="Coils"/>
    </source>
</evidence>
<accession>N8WT70</accession>
<feature type="coiled-coil region" evidence="1">
    <location>
        <begin position="69"/>
        <end position="96"/>
    </location>
</feature>
<dbReference type="RefSeq" id="WP_004784354.1">
    <property type="nucleotide sequence ID" value="NZ_KB849404.1"/>
</dbReference>
<dbReference type="eggNOG" id="ENOG5032K0E">
    <property type="taxonomic scope" value="Bacteria"/>
</dbReference>
<name>N8WT70_9GAMM</name>
<evidence type="ECO:0000313" key="2">
    <source>
        <dbReference type="EMBL" id="ENU98477.1"/>
    </source>
</evidence>
<keyword evidence="1" id="KW-0175">Coiled coil</keyword>
<organism evidence="2 3">
    <name type="scientific">Acinetobacter variabilis</name>
    <dbReference type="NCBI Taxonomy" id="70346"/>
    <lineage>
        <taxon>Bacteria</taxon>
        <taxon>Pseudomonadati</taxon>
        <taxon>Pseudomonadota</taxon>
        <taxon>Gammaproteobacteria</taxon>
        <taxon>Moraxellales</taxon>
        <taxon>Moraxellaceae</taxon>
        <taxon>Acinetobacter</taxon>
    </lineage>
</organism>